<dbReference type="InterPro" id="IPR038798">
    <property type="entry name" value="CCDC138"/>
</dbReference>
<feature type="compositionally biased region" description="Acidic residues" evidence="2">
    <location>
        <begin position="1"/>
        <end position="13"/>
    </location>
</feature>
<evidence type="ECO:0000256" key="2">
    <source>
        <dbReference type="SAM" id="MobiDB-lite"/>
    </source>
</evidence>
<dbReference type="PANTHER" id="PTHR34523">
    <property type="entry name" value="COILED-COIL DOMAIN-CONTAINING PROTEIN 138"/>
    <property type="match status" value="1"/>
</dbReference>
<dbReference type="GeneID" id="101859004"/>
<organism evidence="5 6">
    <name type="scientific">Aplysia californica</name>
    <name type="common">California sea hare</name>
    <dbReference type="NCBI Taxonomy" id="6500"/>
    <lineage>
        <taxon>Eukaryota</taxon>
        <taxon>Metazoa</taxon>
        <taxon>Spiralia</taxon>
        <taxon>Lophotrochozoa</taxon>
        <taxon>Mollusca</taxon>
        <taxon>Gastropoda</taxon>
        <taxon>Heterobranchia</taxon>
        <taxon>Euthyneura</taxon>
        <taxon>Tectipleura</taxon>
        <taxon>Aplysiida</taxon>
        <taxon>Aplysioidea</taxon>
        <taxon>Aplysiidae</taxon>
        <taxon>Aplysia</taxon>
    </lineage>
</organism>
<dbReference type="PANTHER" id="PTHR34523:SF1">
    <property type="entry name" value="COILED-COIL DOMAIN-CONTAINING PROTEIN 138"/>
    <property type="match status" value="1"/>
</dbReference>
<gene>
    <name evidence="6" type="primary">LOC101859004</name>
</gene>
<dbReference type="Proteomes" id="UP000694888">
    <property type="component" value="Unplaced"/>
</dbReference>
<feature type="coiled-coil region" evidence="1">
    <location>
        <begin position="92"/>
        <end position="215"/>
    </location>
</feature>
<evidence type="ECO:0000259" key="3">
    <source>
        <dbReference type="Pfam" id="PF21035"/>
    </source>
</evidence>
<reference evidence="6" key="1">
    <citation type="submission" date="2025-08" db="UniProtKB">
        <authorList>
            <consortium name="RefSeq"/>
        </authorList>
    </citation>
    <scope>IDENTIFICATION</scope>
</reference>
<keyword evidence="1" id="KW-0175">Coiled coil</keyword>
<feature type="domain" description="Coiled-coil" evidence="3">
    <location>
        <begin position="272"/>
        <end position="561"/>
    </location>
</feature>
<feature type="compositionally biased region" description="Basic residues" evidence="2">
    <location>
        <begin position="54"/>
        <end position="65"/>
    </location>
</feature>
<feature type="region of interest" description="Disordered" evidence="2">
    <location>
        <begin position="1"/>
        <end position="80"/>
    </location>
</feature>
<dbReference type="Pfam" id="PF21037">
    <property type="entry name" value="CCDC138_cc"/>
    <property type="match status" value="1"/>
</dbReference>
<evidence type="ECO:0000256" key="1">
    <source>
        <dbReference type="SAM" id="Coils"/>
    </source>
</evidence>
<evidence type="ECO:0000313" key="6">
    <source>
        <dbReference type="RefSeq" id="XP_012936514.1"/>
    </source>
</evidence>
<name>A0ABM0ZXG7_APLCA</name>
<feature type="domain" description="Coiled-coil-domain-containing protein 138 coiled-coil" evidence="4">
    <location>
        <begin position="165"/>
        <end position="221"/>
    </location>
</feature>
<dbReference type="InterPro" id="IPR048750">
    <property type="entry name" value="CCDC138_C"/>
</dbReference>
<protein>
    <submittedName>
        <fullName evidence="6">Coiled-coil domain-containing protein 138</fullName>
    </submittedName>
</protein>
<dbReference type="RefSeq" id="XP_012936514.1">
    <property type="nucleotide sequence ID" value="XM_013081060.2"/>
</dbReference>
<dbReference type="InterPro" id="IPR048751">
    <property type="entry name" value="CCDC138_CC"/>
</dbReference>
<accession>A0ABM0ZXG7</accession>
<proteinExistence type="predicted"/>
<keyword evidence="5" id="KW-1185">Reference proteome</keyword>
<evidence type="ECO:0000259" key="4">
    <source>
        <dbReference type="Pfam" id="PF21037"/>
    </source>
</evidence>
<dbReference type="Pfam" id="PF21035">
    <property type="entry name" value="CCDC138_C"/>
    <property type="match status" value="1"/>
</dbReference>
<sequence length="567" mass="64260">MDQYLSDDSDIDELITPIGGSPHGSLRGQLLESDSPAEFVKKPAVRPRAAMKSAKGKSQTHKTRVKSSQPPSFRLDSDDGAELTREDIKGIYAELQAISDKLREENKILHEREVKLKERERMLTISQDSLQTITDHQIKVKMAAIEERLKAELSQMDQALKEKTKENKRLKENFETIKQANDVMKKEMQVLQAQNEKLTKTSSSMQARLANLQRKLEYEQKLKDADVMKLQEEIKGEQPVKDVEKVEEKAAKAAKTNRQATVQVYSAAVSALLDWVCEAHLRQALVDAPTRPSESYTTPAFIHERVIKILPSLVDILRDNAANVRCCLPCLQFVYWSLLHIDQLQQTQQNISMSTTTRRIGEEIYYPKSSKVTEVEKILAGPSLNEKLKDGLFLRSSNNHVRFLSALIILKTLSRADVLAQAFDVLKTELKSDQAKEYFLYYQATNVITAYLKPVNKTFIPVAVDVQLQMSADSPFQSGFLDSCSNETWFRAVALLIRTPLQDIRILERLSIILQKLSKLKTNKRFFEIYTIVAIIQEMLVAGGNDSAFLTLNLKSILFNLSVAVKS</sequence>
<evidence type="ECO:0000313" key="5">
    <source>
        <dbReference type="Proteomes" id="UP000694888"/>
    </source>
</evidence>